<dbReference type="Pfam" id="PF01614">
    <property type="entry name" value="IclR_C"/>
    <property type="match status" value="1"/>
</dbReference>
<dbReference type="AlphaFoldDB" id="A0AA91IA78"/>
<keyword evidence="3" id="KW-0804">Transcription</keyword>
<evidence type="ECO:0000256" key="3">
    <source>
        <dbReference type="ARBA" id="ARBA00023163"/>
    </source>
</evidence>
<gene>
    <name evidence="6" type="ORF">A3K87_19505</name>
</gene>
<dbReference type="InterPro" id="IPR029016">
    <property type="entry name" value="GAF-like_dom_sf"/>
</dbReference>
<dbReference type="RefSeq" id="WP_081268944.1">
    <property type="nucleotide sequence ID" value="NZ_LVHG01000053.1"/>
</dbReference>
<accession>A0AA91IA78</accession>
<name>A0AA91IA78_VARPD</name>
<dbReference type="GO" id="GO:0003700">
    <property type="term" value="F:DNA-binding transcription factor activity"/>
    <property type="evidence" value="ECO:0007669"/>
    <property type="project" value="TreeGrafter"/>
</dbReference>
<dbReference type="PANTHER" id="PTHR30136:SF34">
    <property type="entry name" value="TRANSCRIPTIONAL REGULATOR"/>
    <property type="match status" value="1"/>
</dbReference>
<evidence type="ECO:0000259" key="5">
    <source>
        <dbReference type="PROSITE" id="PS51078"/>
    </source>
</evidence>
<comment type="caution">
    <text evidence="6">The sequence shown here is derived from an EMBL/GenBank/DDBJ whole genome shotgun (WGS) entry which is preliminary data.</text>
</comment>
<dbReference type="PROSITE" id="PS51078">
    <property type="entry name" value="ICLR_ED"/>
    <property type="match status" value="1"/>
</dbReference>
<evidence type="ECO:0000256" key="1">
    <source>
        <dbReference type="ARBA" id="ARBA00023015"/>
    </source>
</evidence>
<dbReference type="Pfam" id="PF09339">
    <property type="entry name" value="HTH_IclR"/>
    <property type="match status" value="1"/>
</dbReference>
<evidence type="ECO:0000259" key="4">
    <source>
        <dbReference type="PROSITE" id="PS51077"/>
    </source>
</evidence>
<dbReference type="Gene3D" id="1.10.10.10">
    <property type="entry name" value="Winged helix-like DNA-binding domain superfamily/Winged helix DNA-binding domain"/>
    <property type="match status" value="1"/>
</dbReference>
<organism evidence="6 7">
    <name type="scientific">Variovorax paradoxus</name>
    <dbReference type="NCBI Taxonomy" id="34073"/>
    <lineage>
        <taxon>Bacteria</taxon>
        <taxon>Pseudomonadati</taxon>
        <taxon>Pseudomonadota</taxon>
        <taxon>Betaproteobacteria</taxon>
        <taxon>Burkholderiales</taxon>
        <taxon>Comamonadaceae</taxon>
        <taxon>Variovorax</taxon>
    </lineage>
</organism>
<dbReference type="Gene3D" id="3.30.450.40">
    <property type="match status" value="1"/>
</dbReference>
<evidence type="ECO:0000313" key="6">
    <source>
        <dbReference type="EMBL" id="OAK62074.1"/>
    </source>
</evidence>
<evidence type="ECO:0000313" key="7">
    <source>
        <dbReference type="Proteomes" id="UP000077852"/>
    </source>
</evidence>
<keyword evidence="2" id="KW-0238">DNA-binding</keyword>
<dbReference type="InterPro" id="IPR014757">
    <property type="entry name" value="Tscrpt_reg_IclR_C"/>
</dbReference>
<dbReference type="Proteomes" id="UP000077852">
    <property type="component" value="Unassembled WGS sequence"/>
</dbReference>
<dbReference type="EMBL" id="LVHG01000053">
    <property type="protein sequence ID" value="OAK62074.1"/>
    <property type="molecule type" value="Genomic_DNA"/>
</dbReference>
<sequence length="267" mass="29072">MEATPDAAPEDGQSLLFNQSLEKGLAVLRAFSARRRTMTLADVAAATDITKSSAQRMVFTLEKLGYVRKHAKTRRYQLTPRVMEIGFNYLAANSLIDVANPFLSELTKVTTETSCLTEPDGLDMVYVARFVSAQFVPVHMPIGSRIPMYCTASGRAFLSALPEDEARALIEASDRTAHTMHTLTDVDAILDALRQARLQGFATNAEELFLGDMTIAAPVLGSQGRPVASVHVVAPTSRWTIDEAVRKLAPTLLLCARSLTSSARSID</sequence>
<feature type="domain" description="HTH iclR-type" evidence="4">
    <location>
        <begin position="18"/>
        <end position="80"/>
    </location>
</feature>
<protein>
    <submittedName>
        <fullName evidence="6">IclR family transcriptional regulator</fullName>
    </submittedName>
</protein>
<dbReference type="InterPro" id="IPR036388">
    <property type="entry name" value="WH-like_DNA-bd_sf"/>
</dbReference>
<reference evidence="6 7" key="1">
    <citation type="submission" date="2016-03" db="EMBL/GenBank/DDBJ databases">
        <title>Genome sequence of Variovorax paradoxus KB5.</title>
        <authorList>
            <person name="Jeong H."/>
            <person name="Hong C.E."/>
            <person name="Jo S.H."/>
            <person name="Park J.M."/>
        </authorList>
    </citation>
    <scope>NUCLEOTIDE SEQUENCE [LARGE SCALE GENOMIC DNA]</scope>
    <source>
        <strain evidence="6 7">KB5</strain>
    </source>
</reference>
<dbReference type="PROSITE" id="PS51077">
    <property type="entry name" value="HTH_ICLR"/>
    <property type="match status" value="1"/>
</dbReference>
<dbReference type="SUPFAM" id="SSF46785">
    <property type="entry name" value="Winged helix' DNA-binding domain"/>
    <property type="match status" value="1"/>
</dbReference>
<dbReference type="SMART" id="SM00346">
    <property type="entry name" value="HTH_ICLR"/>
    <property type="match status" value="1"/>
</dbReference>
<evidence type="ECO:0000256" key="2">
    <source>
        <dbReference type="ARBA" id="ARBA00023125"/>
    </source>
</evidence>
<dbReference type="SUPFAM" id="SSF55781">
    <property type="entry name" value="GAF domain-like"/>
    <property type="match status" value="1"/>
</dbReference>
<dbReference type="GO" id="GO:0003677">
    <property type="term" value="F:DNA binding"/>
    <property type="evidence" value="ECO:0007669"/>
    <property type="project" value="UniProtKB-KW"/>
</dbReference>
<dbReference type="FunFam" id="1.10.10.10:FF:000056">
    <property type="entry name" value="IclR family transcriptional regulator"/>
    <property type="match status" value="1"/>
</dbReference>
<dbReference type="GO" id="GO:0045892">
    <property type="term" value="P:negative regulation of DNA-templated transcription"/>
    <property type="evidence" value="ECO:0007669"/>
    <property type="project" value="TreeGrafter"/>
</dbReference>
<dbReference type="PANTHER" id="PTHR30136">
    <property type="entry name" value="HELIX-TURN-HELIX TRANSCRIPTIONAL REGULATOR, ICLR FAMILY"/>
    <property type="match status" value="1"/>
</dbReference>
<proteinExistence type="predicted"/>
<dbReference type="InterPro" id="IPR050707">
    <property type="entry name" value="HTH_MetabolicPath_Reg"/>
</dbReference>
<keyword evidence="1" id="KW-0805">Transcription regulation</keyword>
<feature type="domain" description="IclR-ED" evidence="5">
    <location>
        <begin position="81"/>
        <end position="265"/>
    </location>
</feature>
<dbReference type="InterPro" id="IPR005471">
    <property type="entry name" value="Tscrpt_reg_IclR_N"/>
</dbReference>
<dbReference type="InterPro" id="IPR036390">
    <property type="entry name" value="WH_DNA-bd_sf"/>
</dbReference>